<name>A0A7Y4EFW0_9VIBR</name>
<gene>
    <name evidence="2" type="ORF">F0225_16965</name>
</gene>
<comment type="caution">
    <text evidence="2">The sequence shown here is derived from an EMBL/GenBank/DDBJ whole genome shotgun (WGS) entry which is preliminary data.</text>
</comment>
<dbReference type="InterPro" id="IPR042098">
    <property type="entry name" value="TauD-like_sf"/>
</dbReference>
<dbReference type="RefSeq" id="WP_171362053.1">
    <property type="nucleotide sequence ID" value="NZ_VTXC01000060.1"/>
</dbReference>
<protein>
    <recommendedName>
        <fullName evidence="4">TauD/TfdA-like domain-containing protein</fullName>
    </recommendedName>
</protein>
<dbReference type="GO" id="GO:0016706">
    <property type="term" value="F:2-oxoglutarate-dependent dioxygenase activity"/>
    <property type="evidence" value="ECO:0007669"/>
    <property type="project" value="UniProtKB-ARBA"/>
</dbReference>
<evidence type="ECO:0000256" key="1">
    <source>
        <dbReference type="ARBA" id="ARBA00023002"/>
    </source>
</evidence>
<dbReference type="SUPFAM" id="SSF51197">
    <property type="entry name" value="Clavaminate synthase-like"/>
    <property type="match status" value="1"/>
</dbReference>
<dbReference type="Gene3D" id="3.60.130.10">
    <property type="entry name" value="Clavaminate synthase-like"/>
    <property type="match status" value="1"/>
</dbReference>
<sequence length="218" mass="24934">MEVKKELSEKGYVFIPKWKTDLPINELASNLGIVVKVSDYLNHSMITDAQIISPKEKGNSSKNQYSGEFGLDAFPLHTDLAHWGQPPNYLMLRCIKGAQKVTTKVLPLNIVWKMLIEHGLRRSVVKTRGKNGCILPLLFKINGEQCIRWDSYFLEPVNENARAIRDLMLSRKIWDLAVDIKLINYGDTLILNNHSNFHARSNVPADSVGRQIERIYFN</sequence>
<dbReference type="Proteomes" id="UP000565719">
    <property type="component" value="Unassembled WGS sequence"/>
</dbReference>
<proteinExistence type="predicted"/>
<organism evidence="2 3">
    <name type="scientific">Vibrio pectenicida</name>
    <dbReference type="NCBI Taxonomy" id="62763"/>
    <lineage>
        <taxon>Bacteria</taxon>
        <taxon>Pseudomonadati</taxon>
        <taxon>Pseudomonadota</taxon>
        <taxon>Gammaproteobacteria</taxon>
        <taxon>Vibrionales</taxon>
        <taxon>Vibrionaceae</taxon>
        <taxon>Vibrio</taxon>
    </lineage>
</organism>
<dbReference type="AlphaFoldDB" id="A0A7Y4EFW0"/>
<reference evidence="2 3" key="1">
    <citation type="submission" date="2019-09" db="EMBL/GenBank/DDBJ databases">
        <title>Draft genome sequencing and comparative genomics of hatchery-associated Vibrios.</title>
        <authorList>
            <person name="Kehlet-Delgado H."/>
            <person name="Mueller R.S."/>
        </authorList>
    </citation>
    <scope>NUCLEOTIDE SEQUENCE [LARGE SCALE GENOMIC DNA]</scope>
    <source>
        <strain evidence="2 3">99-46-Y</strain>
    </source>
</reference>
<evidence type="ECO:0008006" key="4">
    <source>
        <dbReference type="Google" id="ProtNLM"/>
    </source>
</evidence>
<evidence type="ECO:0000313" key="3">
    <source>
        <dbReference type="Proteomes" id="UP000565719"/>
    </source>
</evidence>
<evidence type="ECO:0000313" key="2">
    <source>
        <dbReference type="EMBL" id="NOH73012.1"/>
    </source>
</evidence>
<keyword evidence="1" id="KW-0560">Oxidoreductase</keyword>
<dbReference type="EMBL" id="VTXC01000060">
    <property type="protein sequence ID" value="NOH73012.1"/>
    <property type="molecule type" value="Genomic_DNA"/>
</dbReference>
<accession>A0A7Y4EFW0</accession>